<organism evidence="2">
    <name type="scientific">Western grey kangaroopox virus</name>
    <dbReference type="NCBI Taxonomy" id="1566307"/>
    <lineage>
        <taxon>Viruses</taxon>
        <taxon>Varidnaviria</taxon>
        <taxon>Bamfordvirae</taxon>
        <taxon>Nucleocytoviricota</taxon>
        <taxon>Pokkesviricetes</taxon>
        <taxon>Chitovirales</taxon>
        <taxon>Poxviridae</taxon>
        <taxon>Chordopoxvirinae</taxon>
        <taxon>Macropopoxvirus</taxon>
        <taxon>Macropopoxvirus mfuliginosuspox</taxon>
        <taxon>Western kangaroopox virus</taxon>
    </lineage>
</organism>
<evidence type="ECO:0000313" key="3">
    <source>
        <dbReference type="Proteomes" id="UP000318778"/>
    </source>
</evidence>
<dbReference type="Proteomes" id="UP000318778">
    <property type="component" value="Segment"/>
</dbReference>
<accession>A0A2C9DSR6</accession>
<sequence length="82" mass="9410">MNLYVCVYLLILGLSLWFASAGRAVESPSTPLHGTPEQQRSGDPVLHQLLIALERERAELEELRALVIRREAEMRELERRLV</sequence>
<protein>
    <submittedName>
        <fullName evidence="2">Uncharacterized protein</fullName>
    </submittedName>
</protein>
<name>A0A2C9DSR6_9POXV</name>
<keyword evidence="3" id="KW-1185">Reference proteome</keyword>
<keyword evidence="1" id="KW-0175">Coiled coil</keyword>
<dbReference type="EMBL" id="MF467280">
    <property type="protein sequence ID" value="ATI21049.1"/>
    <property type="molecule type" value="Genomic_DNA"/>
</dbReference>
<feature type="coiled-coil region" evidence="1">
    <location>
        <begin position="46"/>
        <end position="80"/>
    </location>
</feature>
<proteinExistence type="predicted"/>
<evidence type="ECO:0000313" key="2">
    <source>
        <dbReference type="EMBL" id="ATI21049.1"/>
    </source>
</evidence>
<evidence type="ECO:0000256" key="1">
    <source>
        <dbReference type="SAM" id="Coils"/>
    </source>
</evidence>
<reference evidence="2" key="1">
    <citation type="journal article" date="2017" name="Virus Res.">
        <title>Complete genomic characterisation of two novel poxviruses (WKPV and EKPV) from western and eastern grey kangaroos.</title>
        <authorList>
            <person name="Bennett M."/>
            <person name="Tu S.L."/>
            <person name="Upton C."/>
            <person name="McArtor C."/>
            <person name="Gillett A."/>
            <person name="Laird T."/>
            <person name="O'Dea M."/>
        </authorList>
    </citation>
    <scope>NUCLEOTIDE SEQUENCE [LARGE SCALE GENOMIC DNA]</scope>
    <source>
        <strain evidence="2">Western Australia</strain>
    </source>
</reference>